<evidence type="ECO:0000313" key="2">
    <source>
        <dbReference type="Proteomes" id="UP001064048"/>
    </source>
</evidence>
<comment type="caution">
    <text evidence="1">The sequence shown here is derived from an EMBL/GenBank/DDBJ whole genome shotgun (WGS) entry which is preliminary data.</text>
</comment>
<protein>
    <submittedName>
        <fullName evidence="1">Uncharacterized protein</fullName>
    </submittedName>
</protein>
<keyword evidence="2" id="KW-1185">Reference proteome</keyword>
<dbReference type="EMBL" id="CM046107">
    <property type="protein sequence ID" value="KAI8431964.1"/>
    <property type="molecule type" value="Genomic_DNA"/>
</dbReference>
<gene>
    <name evidence="1" type="ORF">MSG28_004497</name>
</gene>
<name>A0ACC0K6F9_CHOFU</name>
<sequence length="113" mass="12322">MASNKDDAQQLGAGMLAMAVILLLVLALLLAFTITLLVGLHKRGHVKAYLIYSAIFLVLTVIMFFASFSQTVTASNVISNLLGIALHAYFFLVIRSQYHKMDDANKGAIYNTA</sequence>
<evidence type="ECO:0000313" key="1">
    <source>
        <dbReference type="EMBL" id="KAI8431964.1"/>
    </source>
</evidence>
<dbReference type="Proteomes" id="UP001064048">
    <property type="component" value="Chromosome 7"/>
</dbReference>
<proteinExistence type="predicted"/>
<accession>A0ACC0K6F9</accession>
<organism evidence="1 2">
    <name type="scientific">Choristoneura fumiferana</name>
    <name type="common">Spruce budworm moth</name>
    <name type="synonym">Archips fumiferana</name>
    <dbReference type="NCBI Taxonomy" id="7141"/>
    <lineage>
        <taxon>Eukaryota</taxon>
        <taxon>Metazoa</taxon>
        <taxon>Ecdysozoa</taxon>
        <taxon>Arthropoda</taxon>
        <taxon>Hexapoda</taxon>
        <taxon>Insecta</taxon>
        <taxon>Pterygota</taxon>
        <taxon>Neoptera</taxon>
        <taxon>Endopterygota</taxon>
        <taxon>Lepidoptera</taxon>
        <taxon>Glossata</taxon>
        <taxon>Ditrysia</taxon>
        <taxon>Tortricoidea</taxon>
        <taxon>Tortricidae</taxon>
        <taxon>Tortricinae</taxon>
        <taxon>Choristoneura</taxon>
    </lineage>
</organism>
<reference evidence="1 2" key="1">
    <citation type="journal article" date="2022" name="Genome Biol. Evol.">
        <title>The Spruce Budworm Genome: Reconstructing the Evolutionary History of Antifreeze Proteins.</title>
        <authorList>
            <person name="Beliveau C."/>
            <person name="Gagne P."/>
            <person name="Picq S."/>
            <person name="Vernygora O."/>
            <person name="Keeling C.I."/>
            <person name="Pinkney K."/>
            <person name="Doucet D."/>
            <person name="Wen F."/>
            <person name="Johnston J.S."/>
            <person name="Maaroufi H."/>
            <person name="Boyle B."/>
            <person name="Laroche J."/>
            <person name="Dewar K."/>
            <person name="Juretic N."/>
            <person name="Blackburn G."/>
            <person name="Nisole A."/>
            <person name="Brunet B."/>
            <person name="Brandao M."/>
            <person name="Lumley L."/>
            <person name="Duan J."/>
            <person name="Quan G."/>
            <person name="Lucarotti C.J."/>
            <person name="Roe A.D."/>
            <person name="Sperling F.A.H."/>
            <person name="Levesque R.C."/>
            <person name="Cusson M."/>
        </authorList>
    </citation>
    <scope>NUCLEOTIDE SEQUENCE [LARGE SCALE GENOMIC DNA]</scope>
    <source>
        <strain evidence="1">Glfc:IPQL:Cfum</strain>
    </source>
</reference>